<dbReference type="InterPro" id="IPR036249">
    <property type="entry name" value="Thioredoxin-like_sf"/>
</dbReference>
<dbReference type="OrthoDB" id="2121326at2759"/>
<dbReference type="GO" id="GO:0005737">
    <property type="term" value="C:cytoplasm"/>
    <property type="evidence" value="ECO:0007669"/>
    <property type="project" value="UniProtKB-ARBA"/>
</dbReference>
<sequence length="334" mass="36235">MSTAVVEISSETHLKDVMSKNSVVVIDFFATWCGPCKAIAPIYSKFAAELSQPGKIAFIKVDTDKHQGIAQAHQISAMPTFLVFQGGNETHRIRGADIPKLTSALKELISIAGGGGGGSSSSSSASWTGAEIPRGYRVINSEIELKGLDCMNWKSELGSIRTLFDGSEPVTKPGSSTTKGKGKDTSAGGADWMESDTDEQLMLFIPFSAVVKVFQIQITSLPPDVGEDEEADDETPTRPKTIKLYSNNAHILGFDEAEQKPMLQEIELKEEDWKNGTATIDTRFVKFQAVSTLTIFVVDAENGAESVRIDRIRIIGESGEKRDQGKLEKIGDDQ</sequence>
<dbReference type="PANTHER" id="PTHR46115">
    <property type="entry name" value="THIOREDOXIN-LIKE PROTEIN 1"/>
    <property type="match status" value="1"/>
</dbReference>
<feature type="region of interest" description="Disordered" evidence="3">
    <location>
        <begin position="165"/>
        <end position="191"/>
    </location>
</feature>
<reference evidence="6 7" key="1">
    <citation type="journal article" date="2013" name="PLoS Genet.">
        <title>Genomic mechanisms accounting for the adaptation to parasitism in nematode-trapping fungi.</title>
        <authorList>
            <person name="Meerupati T."/>
            <person name="Andersson K.M."/>
            <person name="Friman E."/>
            <person name="Kumar D."/>
            <person name="Tunlid A."/>
            <person name="Ahren D."/>
        </authorList>
    </citation>
    <scope>NUCLEOTIDE SEQUENCE [LARGE SCALE GENOMIC DNA]</scope>
    <source>
        <strain evidence="6 7">CBS 200.50</strain>
    </source>
</reference>
<dbReference type="SUPFAM" id="SSF49785">
    <property type="entry name" value="Galactose-binding domain-like"/>
    <property type="match status" value="1"/>
</dbReference>
<comment type="caution">
    <text evidence="6">The sequence shown here is derived from an EMBL/GenBank/DDBJ whole genome shotgun (WGS) entry which is preliminary data.</text>
</comment>
<dbReference type="OMA" id="PIFEMFP"/>
<feature type="compositionally biased region" description="Low complexity" evidence="3">
    <location>
        <begin position="174"/>
        <end position="191"/>
    </location>
</feature>
<dbReference type="SUPFAM" id="SSF52833">
    <property type="entry name" value="Thioredoxin-like"/>
    <property type="match status" value="1"/>
</dbReference>
<dbReference type="EMBL" id="AQGS01000089">
    <property type="protein sequence ID" value="EPS43078.1"/>
    <property type="molecule type" value="Genomic_DNA"/>
</dbReference>
<reference evidence="7" key="2">
    <citation type="submission" date="2013-04" db="EMBL/GenBank/DDBJ databases">
        <title>Genomic mechanisms accounting for the adaptation to parasitism in nematode-trapping fungi.</title>
        <authorList>
            <person name="Ahren D.G."/>
        </authorList>
    </citation>
    <scope>NUCLEOTIDE SEQUENCE [LARGE SCALE GENOMIC DNA]</scope>
    <source>
        <strain evidence="7">CBS 200.50</strain>
    </source>
</reference>
<evidence type="ECO:0000256" key="3">
    <source>
        <dbReference type="SAM" id="MobiDB-lite"/>
    </source>
</evidence>
<proteinExistence type="inferred from homology"/>
<dbReference type="Pfam" id="PF00085">
    <property type="entry name" value="Thioredoxin"/>
    <property type="match status" value="1"/>
</dbReference>
<evidence type="ECO:0000313" key="7">
    <source>
        <dbReference type="Proteomes" id="UP000015100"/>
    </source>
</evidence>
<protein>
    <recommendedName>
        <fullName evidence="8">Thioredoxin domain-containing protein</fullName>
    </recommendedName>
</protein>
<evidence type="ECO:0000313" key="6">
    <source>
        <dbReference type="EMBL" id="EPS43078.1"/>
    </source>
</evidence>
<dbReference type="STRING" id="1284197.S8BUB9"/>
<dbReference type="PROSITE" id="PS51532">
    <property type="entry name" value="PITH"/>
    <property type="match status" value="1"/>
</dbReference>
<feature type="domain" description="PITH" evidence="5">
    <location>
        <begin position="128"/>
        <end position="334"/>
    </location>
</feature>
<dbReference type="InterPro" id="IPR013766">
    <property type="entry name" value="Thioredoxin_domain"/>
</dbReference>
<dbReference type="InterPro" id="IPR037047">
    <property type="entry name" value="PITH_dom_sf"/>
</dbReference>
<accession>S8BUB9</accession>
<dbReference type="InterPro" id="IPR008979">
    <property type="entry name" value="Galactose-bd-like_sf"/>
</dbReference>
<evidence type="ECO:0000256" key="1">
    <source>
        <dbReference type="ARBA" id="ARBA00008987"/>
    </source>
</evidence>
<dbReference type="Pfam" id="PF06201">
    <property type="entry name" value="PITH"/>
    <property type="match status" value="1"/>
</dbReference>
<dbReference type="PROSITE" id="PS51352">
    <property type="entry name" value="THIOREDOXIN_2"/>
    <property type="match status" value="1"/>
</dbReference>
<dbReference type="Gene3D" id="2.60.120.470">
    <property type="entry name" value="PITH domain"/>
    <property type="match status" value="1"/>
</dbReference>
<name>S8BUB9_DACHA</name>
<evidence type="ECO:0008006" key="8">
    <source>
        <dbReference type="Google" id="ProtNLM"/>
    </source>
</evidence>
<comment type="similarity">
    <text evidence="1">Belongs to the thioredoxin family.</text>
</comment>
<dbReference type="InterPro" id="IPR017937">
    <property type="entry name" value="Thioredoxin_CS"/>
</dbReference>
<dbReference type="eggNOG" id="KOG0908">
    <property type="taxonomic scope" value="Eukaryota"/>
</dbReference>
<keyword evidence="7" id="KW-1185">Reference proteome</keyword>
<evidence type="ECO:0000259" key="5">
    <source>
        <dbReference type="PROSITE" id="PS51532"/>
    </source>
</evidence>
<dbReference type="HOGENOM" id="CLU_072377_0_0_1"/>
<dbReference type="Gene3D" id="3.40.30.10">
    <property type="entry name" value="Glutaredoxin"/>
    <property type="match status" value="1"/>
</dbReference>
<organism evidence="6 7">
    <name type="scientific">Dactylellina haptotyla (strain CBS 200.50)</name>
    <name type="common">Nematode-trapping fungus</name>
    <name type="synonym">Monacrosporium haptotylum</name>
    <dbReference type="NCBI Taxonomy" id="1284197"/>
    <lineage>
        <taxon>Eukaryota</taxon>
        <taxon>Fungi</taxon>
        <taxon>Dikarya</taxon>
        <taxon>Ascomycota</taxon>
        <taxon>Pezizomycotina</taxon>
        <taxon>Orbiliomycetes</taxon>
        <taxon>Orbiliales</taxon>
        <taxon>Orbiliaceae</taxon>
        <taxon>Dactylellina</taxon>
    </lineage>
</organism>
<dbReference type="PRINTS" id="PR00421">
    <property type="entry name" value="THIOREDOXIN"/>
</dbReference>
<evidence type="ECO:0000259" key="4">
    <source>
        <dbReference type="PROSITE" id="PS51352"/>
    </source>
</evidence>
<feature type="domain" description="Thioredoxin" evidence="4">
    <location>
        <begin position="1"/>
        <end position="110"/>
    </location>
</feature>
<dbReference type="InterPro" id="IPR010400">
    <property type="entry name" value="PITH_dom"/>
</dbReference>
<gene>
    <name evidence="6" type="ORF">H072_2955</name>
</gene>
<evidence type="ECO:0000256" key="2">
    <source>
        <dbReference type="ARBA" id="ARBA00023157"/>
    </source>
</evidence>
<dbReference type="PROSITE" id="PS00194">
    <property type="entry name" value="THIOREDOXIN_1"/>
    <property type="match status" value="1"/>
</dbReference>
<dbReference type="CDD" id="cd02947">
    <property type="entry name" value="TRX_family"/>
    <property type="match status" value="1"/>
</dbReference>
<dbReference type="AlphaFoldDB" id="S8BUB9"/>
<dbReference type="Proteomes" id="UP000015100">
    <property type="component" value="Unassembled WGS sequence"/>
</dbReference>
<keyword evidence="2" id="KW-1015">Disulfide bond</keyword>